<sequence length="388" mass="43113">MEKYDLIIVGGGMVGAAAACGLAQHGFRIALIEAQEPQAYEHEQPMDLRVSAISAASERLLRDLGAWQHVEAMRAAPYDTLATWEWQRAEVSFEAAQIDHSHLGHIVENRVVQLALWQALAQYDNVDLRVGQRPERLWQDEAGAYLQLGEATLAAELMLGCDGARSGVRQAAGIGLTGWRYRHSCLAINVSTALPQQRITWQAFTADGPRAFLPLTGARGSLVWYDSPERIEQLMRLDKAALKRQVQTHFPQRLGDFEIEAKAAFPLTRQHAQHYYQGRMVLLGDAAHTINPLAGQGVNLGFKDVAALEHILGQARQKGESVSAPEVLSRYQCQRRADNLAMQTAMDVFYHAFSNDWLPLKLGRNLALTLAQRSGPVKQQVMRYAMGL</sequence>
<dbReference type="Pfam" id="PF01494">
    <property type="entry name" value="FAD_binding_3"/>
    <property type="match status" value="1"/>
</dbReference>
<dbReference type="PANTHER" id="PTHR43876">
    <property type="entry name" value="UBIQUINONE BIOSYNTHESIS MONOOXYGENASE COQ6, MITOCHONDRIAL"/>
    <property type="match status" value="1"/>
</dbReference>
<evidence type="ECO:0000313" key="9">
    <source>
        <dbReference type="EMBL" id="GAA4875726.1"/>
    </source>
</evidence>
<comment type="caution">
    <text evidence="9">The sequence shown here is derived from an EMBL/GenBank/DDBJ whole genome shotgun (WGS) entry which is preliminary data.</text>
</comment>
<reference evidence="10" key="1">
    <citation type="journal article" date="2019" name="Int. J. Syst. Evol. Microbiol.">
        <title>The Global Catalogue of Microorganisms (GCM) 10K type strain sequencing project: providing services to taxonomists for standard genome sequencing and annotation.</title>
        <authorList>
            <consortium name="The Broad Institute Genomics Platform"/>
            <consortium name="The Broad Institute Genome Sequencing Center for Infectious Disease"/>
            <person name="Wu L."/>
            <person name="Ma J."/>
        </authorList>
    </citation>
    <scope>NUCLEOTIDE SEQUENCE [LARGE SCALE GENOMIC DNA]</scope>
    <source>
        <strain evidence="10">JCM 18401</strain>
    </source>
</reference>
<gene>
    <name evidence="9" type="ORF">GCM10023333_06210</name>
</gene>
<evidence type="ECO:0000256" key="3">
    <source>
        <dbReference type="ARBA" id="ARBA00005349"/>
    </source>
</evidence>
<evidence type="ECO:0000313" key="10">
    <source>
        <dbReference type="Proteomes" id="UP001499988"/>
    </source>
</evidence>
<keyword evidence="6" id="KW-0560">Oxidoreductase</keyword>
<dbReference type="EMBL" id="BAABJZ010000007">
    <property type="protein sequence ID" value="GAA4875726.1"/>
    <property type="molecule type" value="Genomic_DNA"/>
</dbReference>
<dbReference type="Gene3D" id="3.50.50.60">
    <property type="entry name" value="FAD/NAD(P)-binding domain"/>
    <property type="match status" value="2"/>
</dbReference>
<dbReference type="InterPro" id="IPR036188">
    <property type="entry name" value="FAD/NAD-bd_sf"/>
</dbReference>
<dbReference type="SUPFAM" id="SSF51905">
    <property type="entry name" value="FAD/NAD(P)-binding domain"/>
    <property type="match status" value="1"/>
</dbReference>
<evidence type="ECO:0000259" key="8">
    <source>
        <dbReference type="Pfam" id="PF01494"/>
    </source>
</evidence>
<dbReference type="GO" id="GO:0004497">
    <property type="term" value="F:monooxygenase activity"/>
    <property type="evidence" value="ECO:0007669"/>
    <property type="project" value="UniProtKB-KW"/>
</dbReference>
<evidence type="ECO:0000256" key="5">
    <source>
        <dbReference type="ARBA" id="ARBA00022827"/>
    </source>
</evidence>
<name>A0ABP9EIH4_9GAMM</name>
<dbReference type="PRINTS" id="PR00420">
    <property type="entry name" value="RNGMNOXGNASE"/>
</dbReference>
<dbReference type="PANTHER" id="PTHR43876:SF10">
    <property type="entry name" value="3-DEMETHOXYUBIQUINOL 3-HYDROXYLASE"/>
    <property type="match status" value="1"/>
</dbReference>
<dbReference type="RefSeq" id="WP_345333314.1">
    <property type="nucleotide sequence ID" value="NZ_BAABJZ010000007.1"/>
</dbReference>
<dbReference type="InterPro" id="IPR010971">
    <property type="entry name" value="UbiH/COQ6"/>
</dbReference>
<accession>A0ABP9EIH4</accession>
<evidence type="ECO:0000256" key="4">
    <source>
        <dbReference type="ARBA" id="ARBA00022630"/>
    </source>
</evidence>
<comment type="similarity">
    <text evidence="3">Belongs to the UbiH/COQ6 family.</text>
</comment>
<dbReference type="InterPro" id="IPR051205">
    <property type="entry name" value="UbiH/COQ6_monooxygenase"/>
</dbReference>
<evidence type="ECO:0000256" key="1">
    <source>
        <dbReference type="ARBA" id="ARBA00001974"/>
    </source>
</evidence>
<evidence type="ECO:0000256" key="6">
    <source>
        <dbReference type="ARBA" id="ARBA00023002"/>
    </source>
</evidence>
<evidence type="ECO:0000256" key="7">
    <source>
        <dbReference type="ARBA" id="ARBA00023033"/>
    </source>
</evidence>
<keyword evidence="7 9" id="KW-0503">Monooxygenase</keyword>
<dbReference type="Proteomes" id="UP001499988">
    <property type="component" value="Unassembled WGS sequence"/>
</dbReference>
<evidence type="ECO:0000256" key="2">
    <source>
        <dbReference type="ARBA" id="ARBA00004749"/>
    </source>
</evidence>
<comment type="pathway">
    <text evidence="2">Cofactor biosynthesis; ubiquinone biosynthesis.</text>
</comment>
<protein>
    <submittedName>
        <fullName evidence="9">FAD-dependent monooxygenase</fullName>
    </submittedName>
</protein>
<proteinExistence type="inferred from homology"/>
<keyword evidence="10" id="KW-1185">Reference proteome</keyword>
<dbReference type="PROSITE" id="PS51257">
    <property type="entry name" value="PROKAR_LIPOPROTEIN"/>
    <property type="match status" value="1"/>
</dbReference>
<dbReference type="InterPro" id="IPR002938">
    <property type="entry name" value="FAD-bd"/>
</dbReference>
<keyword evidence="5" id="KW-0274">FAD</keyword>
<comment type="cofactor">
    <cofactor evidence="1">
        <name>FAD</name>
        <dbReference type="ChEBI" id="CHEBI:57692"/>
    </cofactor>
</comment>
<keyword evidence="4" id="KW-0285">Flavoprotein</keyword>
<feature type="domain" description="FAD-binding" evidence="8">
    <location>
        <begin position="4"/>
        <end position="337"/>
    </location>
</feature>
<dbReference type="NCBIfam" id="TIGR01988">
    <property type="entry name" value="Ubi-OHases"/>
    <property type="match status" value="1"/>
</dbReference>
<organism evidence="9 10">
    <name type="scientific">Ferrimonas pelagia</name>
    <dbReference type="NCBI Taxonomy" id="1177826"/>
    <lineage>
        <taxon>Bacteria</taxon>
        <taxon>Pseudomonadati</taxon>
        <taxon>Pseudomonadota</taxon>
        <taxon>Gammaproteobacteria</taxon>
        <taxon>Alteromonadales</taxon>
        <taxon>Ferrimonadaceae</taxon>
        <taxon>Ferrimonas</taxon>
    </lineage>
</organism>